<dbReference type="InterPro" id="IPR003594">
    <property type="entry name" value="HATPase_dom"/>
</dbReference>
<evidence type="ECO:0000256" key="6">
    <source>
        <dbReference type="ARBA" id="ARBA00022679"/>
    </source>
</evidence>
<dbReference type="SUPFAM" id="SSF47384">
    <property type="entry name" value="Homodimeric domain of signal transducing histidine kinase"/>
    <property type="match status" value="1"/>
</dbReference>
<feature type="domain" description="HAMP" evidence="16">
    <location>
        <begin position="190"/>
        <end position="242"/>
    </location>
</feature>
<evidence type="ECO:0000256" key="12">
    <source>
        <dbReference type="ARBA" id="ARBA00023012"/>
    </source>
</evidence>
<dbReference type="InterPro" id="IPR036097">
    <property type="entry name" value="HisK_dim/P_sf"/>
</dbReference>
<feature type="transmembrane region" description="Helical" evidence="14">
    <location>
        <begin position="9"/>
        <end position="32"/>
    </location>
</feature>
<accession>A0A9D1LVL7</accession>
<dbReference type="FunFam" id="1.10.287.130:FF:000001">
    <property type="entry name" value="Two-component sensor histidine kinase"/>
    <property type="match status" value="1"/>
</dbReference>
<dbReference type="InterPro" id="IPR005467">
    <property type="entry name" value="His_kinase_dom"/>
</dbReference>
<evidence type="ECO:0000313" key="17">
    <source>
        <dbReference type="EMBL" id="HIU48925.1"/>
    </source>
</evidence>
<dbReference type="GO" id="GO:0005524">
    <property type="term" value="F:ATP binding"/>
    <property type="evidence" value="ECO:0007669"/>
    <property type="project" value="UniProtKB-KW"/>
</dbReference>
<dbReference type="CDD" id="cd06225">
    <property type="entry name" value="HAMP"/>
    <property type="match status" value="1"/>
</dbReference>
<keyword evidence="11 14" id="KW-1133">Transmembrane helix</keyword>
<dbReference type="InterPro" id="IPR003661">
    <property type="entry name" value="HisK_dim/P_dom"/>
</dbReference>
<dbReference type="EC" id="2.7.13.3" evidence="3"/>
<dbReference type="SMART" id="SM00387">
    <property type="entry name" value="HATPase_c"/>
    <property type="match status" value="1"/>
</dbReference>
<keyword evidence="8" id="KW-0547">Nucleotide-binding</keyword>
<dbReference type="SMART" id="SM00304">
    <property type="entry name" value="HAMP"/>
    <property type="match status" value="1"/>
</dbReference>
<keyword evidence="5" id="KW-0597">Phosphoprotein</keyword>
<dbReference type="Gene3D" id="1.10.287.130">
    <property type="match status" value="1"/>
</dbReference>
<dbReference type="InterPro" id="IPR050398">
    <property type="entry name" value="HssS/ArlS-like"/>
</dbReference>
<evidence type="ECO:0000256" key="9">
    <source>
        <dbReference type="ARBA" id="ARBA00022777"/>
    </source>
</evidence>
<name>A0A9D1LVL7_9FIRM</name>
<dbReference type="PANTHER" id="PTHR45528:SF1">
    <property type="entry name" value="SENSOR HISTIDINE KINASE CPXA"/>
    <property type="match status" value="1"/>
</dbReference>
<evidence type="ECO:0000256" key="14">
    <source>
        <dbReference type="SAM" id="Phobius"/>
    </source>
</evidence>
<keyword evidence="7 14" id="KW-0812">Transmembrane</keyword>
<evidence type="ECO:0000256" key="1">
    <source>
        <dbReference type="ARBA" id="ARBA00000085"/>
    </source>
</evidence>
<sequence length="472" mass="53453">MFKSILNRLFWTNVAILLLVMTSVSVAMTAFLTNYVSSRQYDLAVKTSSSIEYLTVLLQIESNDFRSQQIYNSTLASWAHLLDSDITVIDSTGEVYASTSDIKRVPPRLITEVLSGNTVSTRDYFGNYYDSKVFIVGIPIEYNNQIAGGMFFNTQLPNMHNTLFELMNMLLISCIVSILFAFIFVYLQSRRITAPIKDINRAVMNIASGKFSQRLKVNTPDEIGQLASSFNYMAASLEHLEEMRSQFISDVSHELRTPMTSISGFVEGILDGTIPPERQKEYLQIVLDETRRLTKMTNDMLEMTKMNSSEYKLDVSKFDINELMRLCIIQMEQKISDKNLELDVHFTAETLTVIADKDAIRRVILNILDNAVKFSYENTKISITIYAADGKAYISIGNFGIGISDEEMKNIFDRFYKTDKSRSSDKKGAGLGLSMVKNIINLHKQQLWAESSGAKEGSQAKFTKFTFTLELA</sequence>
<dbReference type="AlphaFoldDB" id="A0A9D1LVL7"/>
<keyword evidence="9 17" id="KW-0418">Kinase</keyword>
<organism evidence="17 18">
    <name type="scientific">Candidatus Avimonoglobus intestinipullorum</name>
    <dbReference type="NCBI Taxonomy" id="2840699"/>
    <lineage>
        <taxon>Bacteria</taxon>
        <taxon>Bacillati</taxon>
        <taxon>Bacillota</taxon>
        <taxon>Clostridia</taxon>
        <taxon>Eubacteriales</taxon>
        <taxon>Candidatus Avimonoglobus</taxon>
    </lineage>
</organism>
<evidence type="ECO:0000256" key="3">
    <source>
        <dbReference type="ARBA" id="ARBA00012438"/>
    </source>
</evidence>
<dbReference type="InterPro" id="IPR004358">
    <property type="entry name" value="Sig_transdc_His_kin-like_C"/>
</dbReference>
<dbReference type="PROSITE" id="PS50109">
    <property type="entry name" value="HIS_KIN"/>
    <property type="match status" value="1"/>
</dbReference>
<gene>
    <name evidence="17" type="ORF">IAB04_06140</name>
</gene>
<reference evidence="17" key="2">
    <citation type="journal article" date="2021" name="PeerJ">
        <title>Extensive microbial diversity within the chicken gut microbiome revealed by metagenomics and culture.</title>
        <authorList>
            <person name="Gilroy R."/>
            <person name="Ravi A."/>
            <person name="Getino M."/>
            <person name="Pursley I."/>
            <person name="Horton D.L."/>
            <person name="Alikhan N.F."/>
            <person name="Baker D."/>
            <person name="Gharbi K."/>
            <person name="Hall N."/>
            <person name="Watson M."/>
            <person name="Adriaenssens E.M."/>
            <person name="Foster-Nyarko E."/>
            <person name="Jarju S."/>
            <person name="Secka A."/>
            <person name="Antonio M."/>
            <person name="Oren A."/>
            <person name="Chaudhuri R.R."/>
            <person name="La Ragione R."/>
            <person name="Hildebrand F."/>
            <person name="Pallen M.J."/>
        </authorList>
    </citation>
    <scope>NUCLEOTIDE SEQUENCE</scope>
    <source>
        <strain evidence="17">ChiSjej4B22-9803</strain>
    </source>
</reference>
<proteinExistence type="predicted"/>
<dbReference type="InterPro" id="IPR036890">
    <property type="entry name" value="HATPase_C_sf"/>
</dbReference>
<evidence type="ECO:0000256" key="11">
    <source>
        <dbReference type="ARBA" id="ARBA00022989"/>
    </source>
</evidence>
<reference evidence="17" key="1">
    <citation type="submission" date="2020-10" db="EMBL/GenBank/DDBJ databases">
        <authorList>
            <person name="Gilroy R."/>
        </authorList>
    </citation>
    <scope>NUCLEOTIDE SEQUENCE</scope>
    <source>
        <strain evidence="17">ChiSjej4B22-9803</strain>
    </source>
</reference>
<dbReference type="InterPro" id="IPR003660">
    <property type="entry name" value="HAMP_dom"/>
</dbReference>
<keyword evidence="12" id="KW-0902">Two-component regulatory system</keyword>
<evidence type="ECO:0000259" key="15">
    <source>
        <dbReference type="PROSITE" id="PS50109"/>
    </source>
</evidence>
<evidence type="ECO:0000256" key="8">
    <source>
        <dbReference type="ARBA" id="ARBA00022741"/>
    </source>
</evidence>
<dbReference type="SUPFAM" id="SSF55874">
    <property type="entry name" value="ATPase domain of HSP90 chaperone/DNA topoisomerase II/histidine kinase"/>
    <property type="match status" value="1"/>
</dbReference>
<dbReference type="Gene3D" id="6.10.340.10">
    <property type="match status" value="1"/>
</dbReference>
<dbReference type="Pfam" id="PF00512">
    <property type="entry name" value="HisKA"/>
    <property type="match status" value="1"/>
</dbReference>
<evidence type="ECO:0000256" key="13">
    <source>
        <dbReference type="ARBA" id="ARBA00023136"/>
    </source>
</evidence>
<evidence type="ECO:0000256" key="2">
    <source>
        <dbReference type="ARBA" id="ARBA00004651"/>
    </source>
</evidence>
<dbReference type="GO" id="GO:0000155">
    <property type="term" value="F:phosphorelay sensor kinase activity"/>
    <property type="evidence" value="ECO:0007669"/>
    <property type="project" value="InterPro"/>
</dbReference>
<dbReference type="Gene3D" id="3.30.565.10">
    <property type="entry name" value="Histidine kinase-like ATPase, C-terminal domain"/>
    <property type="match status" value="1"/>
</dbReference>
<evidence type="ECO:0000256" key="10">
    <source>
        <dbReference type="ARBA" id="ARBA00022840"/>
    </source>
</evidence>
<protein>
    <recommendedName>
        <fullName evidence="3">histidine kinase</fullName>
        <ecNumber evidence="3">2.7.13.3</ecNumber>
    </recommendedName>
</protein>
<dbReference type="Pfam" id="PF00672">
    <property type="entry name" value="HAMP"/>
    <property type="match status" value="1"/>
</dbReference>
<dbReference type="EMBL" id="DVND01000159">
    <property type="protein sequence ID" value="HIU48925.1"/>
    <property type="molecule type" value="Genomic_DNA"/>
</dbReference>
<evidence type="ECO:0000256" key="4">
    <source>
        <dbReference type="ARBA" id="ARBA00022475"/>
    </source>
</evidence>
<dbReference type="PRINTS" id="PR00344">
    <property type="entry name" value="BCTRLSENSOR"/>
</dbReference>
<dbReference type="FunFam" id="3.30.565.10:FF:000006">
    <property type="entry name" value="Sensor histidine kinase WalK"/>
    <property type="match status" value="1"/>
</dbReference>
<dbReference type="PANTHER" id="PTHR45528">
    <property type="entry name" value="SENSOR HISTIDINE KINASE CPXA"/>
    <property type="match status" value="1"/>
</dbReference>
<evidence type="ECO:0000256" key="5">
    <source>
        <dbReference type="ARBA" id="ARBA00022553"/>
    </source>
</evidence>
<keyword evidence="10" id="KW-0067">ATP-binding</keyword>
<dbReference type="Pfam" id="PF02518">
    <property type="entry name" value="HATPase_c"/>
    <property type="match status" value="1"/>
</dbReference>
<evidence type="ECO:0000256" key="7">
    <source>
        <dbReference type="ARBA" id="ARBA00022692"/>
    </source>
</evidence>
<evidence type="ECO:0000313" key="18">
    <source>
        <dbReference type="Proteomes" id="UP000824111"/>
    </source>
</evidence>
<dbReference type="Proteomes" id="UP000824111">
    <property type="component" value="Unassembled WGS sequence"/>
</dbReference>
<dbReference type="PROSITE" id="PS50885">
    <property type="entry name" value="HAMP"/>
    <property type="match status" value="1"/>
</dbReference>
<dbReference type="SUPFAM" id="SSF158472">
    <property type="entry name" value="HAMP domain-like"/>
    <property type="match status" value="1"/>
</dbReference>
<comment type="caution">
    <text evidence="17">The sequence shown here is derived from an EMBL/GenBank/DDBJ whole genome shotgun (WGS) entry which is preliminary data.</text>
</comment>
<dbReference type="CDD" id="cd00082">
    <property type="entry name" value="HisKA"/>
    <property type="match status" value="1"/>
</dbReference>
<feature type="domain" description="Histidine kinase" evidence="15">
    <location>
        <begin position="250"/>
        <end position="472"/>
    </location>
</feature>
<evidence type="ECO:0000259" key="16">
    <source>
        <dbReference type="PROSITE" id="PS50885"/>
    </source>
</evidence>
<dbReference type="GO" id="GO:0005886">
    <property type="term" value="C:plasma membrane"/>
    <property type="evidence" value="ECO:0007669"/>
    <property type="project" value="UniProtKB-SubCell"/>
</dbReference>
<keyword evidence="6" id="KW-0808">Transferase</keyword>
<keyword evidence="4" id="KW-1003">Cell membrane</keyword>
<comment type="catalytic activity">
    <reaction evidence="1">
        <text>ATP + protein L-histidine = ADP + protein N-phospho-L-histidine.</text>
        <dbReference type="EC" id="2.7.13.3"/>
    </reaction>
</comment>
<comment type="subcellular location">
    <subcellularLocation>
        <location evidence="2">Cell membrane</location>
        <topology evidence="2">Multi-pass membrane protein</topology>
    </subcellularLocation>
</comment>
<keyword evidence="13 14" id="KW-0472">Membrane</keyword>
<feature type="transmembrane region" description="Helical" evidence="14">
    <location>
        <begin position="166"/>
        <end position="187"/>
    </location>
</feature>
<dbReference type="SMART" id="SM00388">
    <property type="entry name" value="HisKA"/>
    <property type="match status" value="1"/>
</dbReference>